<protein>
    <submittedName>
        <fullName evidence="2">Uncharacterized protein</fullName>
    </submittedName>
</protein>
<feature type="compositionally biased region" description="Low complexity" evidence="1">
    <location>
        <begin position="399"/>
        <end position="411"/>
    </location>
</feature>
<gene>
    <name evidence="2" type="ORF">AMATHDRAFT_4632</name>
</gene>
<feature type="region of interest" description="Disordered" evidence="1">
    <location>
        <begin position="396"/>
        <end position="421"/>
    </location>
</feature>
<feature type="compositionally biased region" description="Polar residues" evidence="1">
    <location>
        <begin position="32"/>
        <end position="41"/>
    </location>
</feature>
<evidence type="ECO:0000256" key="1">
    <source>
        <dbReference type="SAM" id="MobiDB-lite"/>
    </source>
</evidence>
<name>A0A2A9NGN2_9AGAR</name>
<evidence type="ECO:0000313" key="3">
    <source>
        <dbReference type="Proteomes" id="UP000242287"/>
    </source>
</evidence>
<dbReference type="AlphaFoldDB" id="A0A2A9NGN2"/>
<feature type="region of interest" description="Disordered" evidence="1">
    <location>
        <begin position="32"/>
        <end position="62"/>
    </location>
</feature>
<dbReference type="Proteomes" id="UP000242287">
    <property type="component" value="Unassembled WGS sequence"/>
</dbReference>
<keyword evidence="3" id="KW-1185">Reference proteome</keyword>
<feature type="compositionally biased region" description="Basic and acidic residues" evidence="1">
    <location>
        <begin position="45"/>
        <end position="61"/>
    </location>
</feature>
<organism evidence="2 3">
    <name type="scientific">Amanita thiersii Skay4041</name>
    <dbReference type="NCBI Taxonomy" id="703135"/>
    <lineage>
        <taxon>Eukaryota</taxon>
        <taxon>Fungi</taxon>
        <taxon>Dikarya</taxon>
        <taxon>Basidiomycota</taxon>
        <taxon>Agaricomycotina</taxon>
        <taxon>Agaricomycetes</taxon>
        <taxon>Agaricomycetidae</taxon>
        <taxon>Agaricales</taxon>
        <taxon>Pluteineae</taxon>
        <taxon>Amanitaceae</taxon>
        <taxon>Amanita</taxon>
    </lineage>
</organism>
<dbReference type="EMBL" id="KZ302020">
    <property type="protein sequence ID" value="PFH49779.1"/>
    <property type="molecule type" value="Genomic_DNA"/>
</dbReference>
<dbReference type="OrthoDB" id="10256743at2759"/>
<reference evidence="2 3" key="1">
    <citation type="submission" date="2014-02" db="EMBL/GenBank/DDBJ databases">
        <title>Transposable element dynamics among asymbiotic and ectomycorrhizal Amanita fungi.</title>
        <authorList>
            <consortium name="DOE Joint Genome Institute"/>
            <person name="Hess J."/>
            <person name="Skrede I."/>
            <person name="Wolfe B."/>
            <person name="LaButti K."/>
            <person name="Ohm R.A."/>
            <person name="Grigoriev I.V."/>
            <person name="Pringle A."/>
        </authorList>
    </citation>
    <scope>NUCLEOTIDE SEQUENCE [LARGE SCALE GENOMIC DNA]</scope>
    <source>
        <strain evidence="2 3">SKay4041</strain>
    </source>
</reference>
<proteinExistence type="predicted"/>
<accession>A0A2A9NGN2</accession>
<evidence type="ECO:0000313" key="2">
    <source>
        <dbReference type="EMBL" id="PFH49779.1"/>
    </source>
</evidence>
<sequence>MSDSNFPILSFPAILRNPNLVSPYAHLQAAITSNTTPTSSPAKLRQRDQNEGKRWTRRKDNAQFTGNPHIVLAAKSDYSIPTPSIQPTFPEPLPPYLPRNTKLPTVQLPQRDSVTANAGRFSLSLKGMRKTLRRSGYRTQVLVRDVENAISEWLMEGGAVLNPDNPREADLQDLMAHAMPIGELGIVHEVHRTPLRLIWHITDDAFSRYVVHCCARYHEVVSFSKEIAGFRLTYLLRPNVTRPDHQAPAMLDTPPITDVDYSSHLESEIDSLSLSDFSDRGVDSDVELSHGNKQQGVLTVIAENDGPSTEPPEINPPVSNEGQGVNLTATGNDLADNIETGSEVDYVAVRMPSLEVENSPPSEPLVGRHYDVEVISSSSTPGRLRIRYGQITSRRQIWGRSASSPSRSPARPGHRRRTKGTTTFARLYGAPKSTRAVLGTTKSQTLYDYLYT</sequence>
<dbReference type="STRING" id="703135.A0A2A9NGN2"/>